<name>A0ACC1XFF5_MELAZ</name>
<accession>A0ACC1XFF5</accession>
<evidence type="ECO:0000313" key="2">
    <source>
        <dbReference type="Proteomes" id="UP001164539"/>
    </source>
</evidence>
<gene>
    <name evidence="1" type="ORF">OWV82_016297</name>
</gene>
<keyword evidence="2" id="KW-1185">Reference proteome</keyword>
<comment type="caution">
    <text evidence="1">The sequence shown here is derived from an EMBL/GenBank/DDBJ whole genome shotgun (WGS) entry which is preliminary data.</text>
</comment>
<evidence type="ECO:0000313" key="1">
    <source>
        <dbReference type="EMBL" id="KAJ4710066.1"/>
    </source>
</evidence>
<reference evidence="1 2" key="1">
    <citation type="journal article" date="2023" name="Science">
        <title>Complex scaffold remodeling in plant triterpene biosynthesis.</title>
        <authorList>
            <person name="De La Pena R."/>
            <person name="Hodgson H."/>
            <person name="Liu J.C."/>
            <person name="Stephenson M.J."/>
            <person name="Martin A.C."/>
            <person name="Owen C."/>
            <person name="Harkess A."/>
            <person name="Leebens-Mack J."/>
            <person name="Jimenez L.E."/>
            <person name="Osbourn A."/>
            <person name="Sattely E.S."/>
        </authorList>
    </citation>
    <scope>NUCLEOTIDE SEQUENCE [LARGE SCALE GENOMIC DNA]</scope>
    <source>
        <strain evidence="2">cv. JPN11</strain>
        <tissue evidence="1">Leaf</tissue>
    </source>
</reference>
<proteinExistence type="predicted"/>
<sequence length="124" mass="14255">MILESRKAIKALDKKEGIKIMSLMKAAYCAVGAECTIRYLGESVDKDKYLKTVKSIWRDEIENLGEREFVTAELLKWKSDIQVAIGDEEMCSKLLKKYIRNYGFLFTKNIVGEEWAIMGSTFLD</sequence>
<dbReference type="EMBL" id="CM051402">
    <property type="protein sequence ID" value="KAJ4710066.1"/>
    <property type="molecule type" value="Genomic_DNA"/>
</dbReference>
<dbReference type="Proteomes" id="UP001164539">
    <property type="component" value="Chromosome 9"/>
</dbReference>
<protein>
    <submittedName>
        <fullName evidence="1">Telomeric repeat-binding factor like</fullName>
    </submittedName>
</protein>
<organism evidence="1 2">
    <name type="scientific">Melia azedarach</name>
    <name type="common">Chinaberry tree</name>
    <dbReference type="NCBI Taxonomy" id="155640"/>
    <lineage>
        <taxon>Eukaryota</taxon>
        <taxon>Viridiplantae</taxon>
        <taxon>Streptophyta</taxon>
        <taxon>Embryophyta</taxon>
        <taxon>Tracheophyta</taxon>
        <taxon>Spermatophyta</taxon>
        <taxon>Magnoliopsida</taxon>
        <taxon>eudicotyledons</taxon>
        <taxon>Gunneridae</taxon>
        <taxon>Pentapetalae</taxon>
        <taxon>rosids</taxon>
        <taxon>malvids</taxon>
        <taxon>Sapindales</taxon>
        <taxon>Meliaceae</taxon>
        <taxon>Melia</taxon>
    </lineage>
</organism>